<evidence type="ECO:0000256" key="7">
    <source>
        <dbReference type="ARBA" id="ARBA00022836"/>
    </source>
</evidence>
<keyword evidence="8" id="KW-1133">Transmembrane helix</keyword>
<dbReference type="InterPro" id="IPR036577">
    <property type="entry name" value="PSI_PsaF_sf"/>
</dbReference>
<evidence type="ECO:0000256" key="1">
    <source>
        <dbReference type="ARBA" id="ARBA00004334"/>
    </source>
</evidence>
<dbReference type="RefSeq" id="YP_009244529.1">
    <property type="nucleotide sequence ID" value="NC_029860.1"/>
</dbReference>
<keyword evidence="9" id="KW-0793">Thylakoid</keyword>
<keyword evidence="15" id="KW-0934">Plastid</keyword>
<evidence type="ECO:0000256" key="5">
    <source>
        <dbReference type="ARBA" id="ARBA00022692"/>
    </source>
</evidence>
<comment type="function">
    <text evidence="11">Probably participates in efficiency of electron transfer from plastocyanin to P700 (or cytochrome c553 in algae and cyanobacteria). This plastocyanin-docking protein contributes to the specific association of plastocyanin to PSI.</text>
</comment>
<feature type="chain" id="PRO_5007492873" description="Photosystem I reaction center subunit III" evidence="14">
    <location>
        <begin position="25"/>
        <end position="187"/>
    </location>
</feature>
<reference evidence="16" key="2">
    <citation type="submission" date="2017-06" db="EMBL/GenBank/DDBJ databases">
        <title>Structure and comparision analysis of complete mitochondrion ans plastid genome of economic red alga Gracilaaria chilensis.</title>
        <authorList>
            <person name="Liu N."/>
            <person name="Zhang L."/>
            <person name="Liu T."/>
        </authorList>
    </citation>
    <scope>NUCLEOTIDE SEQUENCE</scope>
</reference>
<proteinExistence type="inferred from homology"/>
<evidence type="ECO:0000256" key="13">
    <source>
        <dbReference type="RuleBase" id="RU368107"/>
    </source>
</evidence>
<comment type="function">
    <text evidence="13">Participates in efficiency of electron transfer from plastocyanin to P700 (or cytochrome c553 in algae and cyanobacteria). This plastocyanin-docking protein contributes to the specific association of plastocyanin to PSI.</text>
</comment>
<evidence type="ECO:0000256" key="3">
    <source>
        <dbReference type="ARBA" id="ARBA00016492"/>
    </source>
</evidence>
<reference evidence="15" key="1">
    <citation type="submission" date="2015-07" db="EMBL/GenBank/DDBJ databases">
        <title>Reconstructing the complex evolutionary history of mobile plasmids in red algal genomes.</title>
        <authorList>
            <person name="Lee J."/>
            <person name="Kim K.M."/>
            <person name="Yang E.C."/>
            <person name="Miller K.A."/>
            <person name="Boo S.M."/>
            <person name="Bhattacharya D."/>
            <person name="Yoon H.S."/>
        </authorList>
    </citation>
    <scope>NUCLEOTIDE SEQUENCE</scope>
</reference>
<feature type="signal peptide" evidence="14">
    <location>
        <begin position="1"/>
        <end position="24"/>
    </location>
</feature>
<dbReference type="GO" id="GO:0009535">
    <property type="term" value="C:chloroplast thylakoid membrane"/>
    <property type="evidence" value="ECO:0007669"/>
    <property type="project" value="UniProtKB-SubCell"/>
</dbReference>
<organism evidence="15">
    <name type="scientific">Agarophyton chilense</name>
    <name type="common">Red seaweed</name>
    <name type="synonym">Gracilaria chilensis</name>
    <dbReference type="NCBI Taxonomy" id="2510777"/>
    <lineage>
        <taxon>Eukaryota</taxon>
        <taxon>Rhodophyta</taxon>
        <taxon>Florideophyceae</taxon>
        <taxon>Rhodymeniophycidae</taxon>
        <taxon>Gracilariales</taxon>
        <taxon>Gracilariaceae</taxon>
        <taxon>Agarophyton</taxon>
    </lineage>
</organism>
<dbReference type="PANTHER" id="PTHR34939">
    <property type="entry name" value="PHOTOSYSTEM I REACTION CENTER SUBUNIT III, CHLOROPLASTIC"/>
    <property type="match status" value="1"/>
</dbReference>
<evidence type="ECO:0000256" key="10">
    <source>
        <dbReference type="ARBA" id="ARBA00023136"/>
    </source>
</evidence>
<dbReference type="Pfam" id="PF02507">
    <property type="entry name" value="PSI_PsaF"/>
    <property type="match status" value="1"/>
</dbReference>
<keyword evidence="5" id="KW-0812">Transmembrane</keyword>
<evidence type="ECO:0000256" key="6">
    <source>
        <dbReference type="ARBA" id="ARBA00022729"/>
    </source>
</evidence>
<evidence type="ECO:0000313" key="15">
    <source>
        <dbReference type="EMBL" id="AMK96771.1"/>
    </source>
</evidence>
<keyword evidence="6 14" id="KW-0732">Signal</keyword>
<dbReference type="GeneID" id="27219490"/>
<keyword evidence="10" id="KW-0472">Membrane</keyword>
<evidence type="ECO:0000256" key="9">
    <source>
        <dbReference type="ARBA" id="ARBA00023078"/>
    </source>
</evidence>
<name>A0A141SEQ3_AGACH</name>
<evidence type="ECO:0000256" key="4">
    <source>
        <dbReference type="ARBA" id="ARBA00022531"/>
    </source>
</evidence>
<protein>
    <recommendedName>
        <fullName evidence="3 13">Photosystem I reaction center subunit III</fullName>
    </recommendedName>
    <alternativeName>
        <fullName evidence="12 13">PSI-F</fullName>
    </alternativeName>
</protein>
<dbReference type="EMBL" id="KT266788">
    <property type="protein sequence ID" value="AMK96771.1"/>
    <property type="molecule type" value="Genomic_DNA"/>
</dbReference>
<sequence>MKKICVLFCMIILYTSINPMNALAEVGTAGLTKCQESPAFIKRLNNSVKKLETRLAKYEANTPPAIALQTQIIKTKIRFDKYAKSGILCGADGLPHLITDGRWNHAGEFMIPGVLFLYITGWIGWVGRGYLQDISQTTRPTEKEIILDVPLALKYCLSGFTWPLAAIKELTSGKLIADNQDIPVSPR</sequence>
<keyword evidence="7 13" id="KW-0603">Photosystem I</keyword>
<accession>A0A141SEQ3</accession>
<dbReference type="EMBL" id="MF401963">
    <property type="protein sequence ID" value="ASP44666.1"/>
    <property type="molecule type" value="Genomic_DNA"/>
</dbReference>
<evidence type="ECO:0000256" key="12">
    <source>
        <dbReference type="ARBA" id="ARBA00033433"/>
    </source>
</evidence>
<dbReference type="GO" id="GO:0009538">
    <property type="term" value="C:photosystem I reaction center"/>
    <property type="evidence" value="ECO:0007669"/>
    <property type="project" value="UniProtKB-UniRule"/>
</dbReference>
<dbReference type="FunFam" id="1.10.8.110:FF:000001">
    <property type="entry name" value="Photosystem I reaction center subunit III"/>
    <property type="match status" value="1"/>
</dbReference>
<dbReference type="InterPro" id="IPR003666">
    <property type="entry name" value="PSI_PsaF"/>
</dbReference>
<evidence type="ECO:0000313" key="16">
    <source>
        <dbReference type="EMBL" id="ASP44666.1"/>
    </source>
</evidence>
<evidence type="ECO:0000256" key="11">
    <source>
        <dbReference type="ARBA" id="ARBA00025576"/>
    </source>
</evidence>
<dbReference type="Gene3D" id="1.10.8.110">
    <property type="entry name" value="Photosystem I PsaF, reaction centre subunit III"/>
    <property type="match status" value="1"/>
</dbReference>
<dbReference type="AlphaFoldDB" id="A0A141SEQ3"/>
<comment type="subcellular location">
    <subcellularLocation>
        <location evidence="1">Plastid</location>
        <location evidence="1">Chloroplast thylakoid membrane</location>
    </subcellularLocation>
</comment>
<keyword evidence="4 13" id="KW-0602">Photosynthesis</keyword>
<evidence type="ECO:0000256" key="14">
    <source>
        <dbReference type="SAM" id="SignalP"/>
    </source>
</evidence>
<geneLocation type="plastid" evidence="15"/>
<gene>
    <name evidence="15" type="primary">psaF</name>
    <name evidence="15" type="ORF">Gchil_121</name>
</gene>
<evidence type="ECO:0000256" key="8">
    <source>
        <dbReference type="ARBA" id="ARBA00022989"/>
    </source>
</evidence>
<dbReference type="PANTHER" id="PTHR34939:SF1">
    <property type="entry name" value="PHOTOSYSTEM I REACTION CENTER SUBUNIT III, CHLOROPLASTIC"/>
    <property type="match status" value="1"/>
</dbReference>
<dbReference type="GO" id="GO:0015979">
    <property type="term" value="P:photosynthesis"/>
    <property type="evidence" value="ECO:0007669"/>
    <property type="project" value="UniProtKB-UniRule"/>
</dbReference>
<comment type="similarity">
    <text evidence="2 13">Belongs to the PsaF family.</text>
</comment>
<evidence type="ECO:0000256" key="2">
    <source>
        <dbReference type="ARBA" id="ARBA00008386"/>
    </source>
</evidence>
<dbReference type="SUPFAM" id="SSF81536">
    <property type="entry name" value="Subunit III of photosystem I reaction centre, PsaF"/>
    <property type="match status" value="1"/>
</dbReference>